<evidence type="ECO:0000313" key="1">
    <source>
        <dbReference type="Proteomes" id="UP000887565"/>
    </source>
</evidence>
<reference evidence="2" key="1">
    <citation type="submission" date="2022-11" db="UniProtKB">
        <authorList>
            <consortium name="WormBaseParasite"/>
        </authorList>
    </citation>
    <scope>IDENTIFICATION</scope>
</reference>
<dbReference type="WBParaSite" id="nRc.2.0.1.t00669-RA">
    <property type="protein sequence ID" value="nRc.2.0.1.t00669-RA"/>
    <property type="gene ID" value="nRc.2.0.1.g00669"/>
</dbReference>
<sequence>MPYGWEGEIGHYDGGDNEMDYGRGSNKDKGWGKWGRVADYKWSPYCVVLVSAA</sequence>
<dbReference type="AlphaFoldDB" id="A0A915HGW6"/>
<protein>
    <submittedName>
        <fullName evidence="2">Uncharacterized protein</fullName>
    </submittedName>
</protein>
<accession>A0A915HGW6</accession>
<dbReference type="Proteomes" id="UP000887565">
    <property type="component" value="Unplaced"/>
</dbReference>
<proteinExistence type="predicted"/>
<organism evidence="1 2">
    <name type="scientific">Romanomermis culicivorax</name>
    <name type="common">Nematode worm</name>
    <dbReference type="NCBI Taxonomy" id="13658"/>
    <lineage>
        <taxon>Eukaryota</taxon>
        <taxon>Metazoa</taxon>
        <taxon>Ecdysozoa</taxon>
        <taxon>Nematoda</taxon>
        <taxon>Enoplea</taxon>
        <taxon>Dorylaimia</taxon>
        <taxon>Mermithida</taxon>
        <taxon>Mermithoidea</taxon>
        <taxon>Mermithidae</taxon>
        <taxon>Romanomermis</taxon>
    </lineage>
</organism>
<name>A0A915HGW6_ROMCU</name>
<evidence type="ECO:0000313" key="2">
    <source>
        <dbReference type="WBParaSite" id="nRc.2.0.1.t00669-RA"/>
    </source>
</evidence>
<keyword evidence="1" id="KW-1185">Reference proteome</keyword>